<dbReference type="Proteomes" id="UP000284908">
    <property type="component" value="Unassembled WGS sequence"/>
</dbReference>
<name>A0A419NC05_9GAMM</name>
<sequence>MAHQVYDLIECESFSLRISSGEYQSFMVVDNKKLFHHFRKTNEDFKYRLVTHLCFDSPIFAIYKKAGDFEILVCAFSEAKEINSEAKEIIKKSEKLRMSFQGLMEYSK</sequence>
<evidence type="ECO:0000313" key="2">
    <source>
        <dbReference type="Proteomes" id="UP000284908"/>
    </source>
</evidence>
<organism evidence="1 2">
    <name type="scientific">Rahnella woolbedingensis</name>
    <dbReference type="NCBI Taxonomy" id="1510574"/>
    <lineage>
        <taxon>Bacteria</taxon>
        <taxon>Pseudomonadati</taxon>
        <taxon>Pseudomonadota</taxon>
        <taxon>Gammaproteobacteria</taxon>
        <taxon>Enterobacterales</taxon>
        <taxon>Yersiniaceae</taxon>
        <taxon>Rahnella</taxon>
    </lineage>
</organism>
<reference evidence="1 2" key="1">
    <citation type="submission" date="2018-09" db="EMBL/GenBank/DDBJ databases">
        <authorList>
            <person name="Le Fleche-Mateos A."/>
        </authorList>
    </citation>
    <scope>NUCLEOTIDE SEQUENCE [LARGE SCALE GENOMIC DNA]</scope>
    <source>
        <strain evidence="1 2">DSM 27399</strain>
    </source>
</reference>
<dbReference type="RefSeq" id="WP_095921508.1">
    <property type="nucleotide sequence ID" value="NZ_RAHH01000006.1"/>
</dbReference>
<accession>A0A419NC05</accession>
<proteinExistence type="predicted"/>
<dbReference type="OrthoDB" id="6638165at2"/>
<protein>
    <submittedName>
        <fullName evidence="1">Uncharacterized protein</fullName>
    </submittedName>
</protein>
<keyword evidence="2" id="KW-1185">Reference proteome</keyword>
<dbReference type="EMBL" id="RAHH01000006">
    <property type="protein sequence ID" value="RJT45691.1"/>
    <property type="molecule type" value="Genomic_DNA"/>
</dbReference>
<comment type="caution">
    <text evidence="1">The sequence shown here is derived from an EMBL/GenBank/DDBJ whole genome shotgun (WGS) entry which is preliminary data.</text>
</comment>
<evidence type="ECO:0000313" key="1">
    <source>
        <dbReference type="EMBL" id="RJT45691.1"/>
    </source>
</evidence>
<dbReference type="AlphaFoldDB" id="A0A419NC05"/>
<gene>
    <name evidence="1" type="ORF">D6C13_06085</name>
</gene>